<reference evidence="1" key="1">
    <citation type="journal article" date="2021" name="Environ. Microbiol.">
        <title>Gene family expansions and transcriptome signatures uncover fungal adaptations to wood decay.</title>
        <authorList>
            <person name="Hage H."/>
            <person name="Miyauchi S."/>
            <person name="Viragh M."/>
            <person name="Drula E."/>
            <person name="Min B."/>
            <person name="Chaduli D."/>
            <person name="Navarro D."/>
            <person name="Favel A."/>
            <person name="Norest M."/>
            <person name="Lesage-Meessen L."/>
            <person name="Balint B."/>
            <person name="Merenyi Z."/>
            <person name="de Eugenio L."/>
            <person name="Morin E."/>
            <person name="Martinez A.T."/>
            <person name="Baldrian P."/>
            <person name="Stursova M."/>
            <person name="Martinez M.J."/>
            <person name="Novotny C."/>
            <person name="Magnuson J.K."/>
            <person name="Spatafora J.W."/>
            <person name="Maurice S."/>
            <person name="Pangilinan J."/>
            <person name="Andreopoulos W."/>
            <person name="LaButti K."/>
            <person name="Hundley H."/>
            <person name="Na H."/>
            <person name="Kuo A."/>
            <person name="Barry K."/>
            <person name="Lipzen A."/>
            <person name="Henrissat B."/>
            <person name="Riley R."/>
            <person name="Ahrendt S."/>
            <person name="Nagy L.G."/>
            <person name="Grigoriev I.V."/>
            <person name="Martin F."/>
            <person name="Rosso M.N."/>
        </authorList>
    </citation>
    <scope>NUCLEOTIDE SEQUENCE</scope>
    <source>
        <strain evidence="1">CBS 384.51</strain>
    </source>
</reference>
<accession>A0ACB8U7H6</accession>
<dbReference type="EMBL" id="MU274908">
    <property type="protein sequence ID" value="KAI0090298.1"/>
    <property type="molecule type" value="Genomic_DNA"/>
</dbReference>
<name>A0ACB8U7H6_9APHY</name>
<organism evidence="1 2">
    <name type="scientific">Irpex rosettiformis</name>
    <dbReference type="NCBI Taxonomy" id="378272"/>
    <lineage>
        <taxon>Eukaryota</taxon>
        <taxon>Fungi</taxon>
        <taxon>Dikarya</taxon>
        <taxon>Basidiomycota</taxon>
        <taxon>Agaricomycotina</taxon>
        <taxon>Agaricomycetes</taxon>
        <taxon>Polyporales</taxon>
        <taxon>Irpicaceae</taxon>
        <taxon>Irpex</taxon>
    </lineage>
</organism>
<proteinExistence type="predicted"/>
<protein>
    <submittedName>
        <fullName evidence="1">Uncharacterized protein</fullName>
    </submittedName>
</protein>
<comment type="caution">
    <text evidence="1">The sequence shown here is derived from an EMBL/GenBank/DDBJ whole genome shotgun (WGS) entry which is preliminary data.</text>
</comment>
<gene>
    <name evidence="1" type="ORF">BDY19DRAFT_764453</name>
</gene>
<keyword evidence="2" id="KW-1185">Reference proteome</keyword>
<evidence type="ECO:0000313" key="1">
    <source>
        <dbReference type="EMBL" id="KAI0090298.1"/>
    </source>
</evidence>
<dbReference type="Proteomes" id="UP001055072">
    <property type="component" value="Unassembled WGS sequence"/>
</dbReference>
<sequence>MSSSNIPRTTREAGLQDASQEFDAFHEIFTPIQLPCGRTIPNRLVKASLYEHLSTFWGGPPNTDHLGLYSHWAYGGWGMVLTGNIQVKGDHLTLGRDLAVPQDVDSQQAQKPFRELAGVIHGKIQHTDRSDDNGTGNDNLAIMQLSHAGRQSTTFFGGRSLFKPPLAPSAIPVQLKPSHARKQSVFSKLISRALFQVPRAMTGGDINDVVEAFVRGAQLAERSGFDGVEVHAAHGYLVAEFISPESNQRTDSYSALTDPLRFLRRIVSAIRTSGVVPKDFVVGVKLNAADYVRSDGNDETRVLGHVKEIAEWGMVDFIEVSGGSYETPDFMLAIDSTEQKSSNNREALFARFSHRARAALLSSSSSSSQIATDQISYHRPLIMLTGGLNTPSLMMSALSNGHADLLGIGRLSVEIPYLPRVLAESGGTIPPASPPPISLRLLDRALIILEVWIRALWSFIPSALRPQFPPLIGAGVGVAAYQVAMRKLAGMPVRPRVSERMVNVDPKWVDVMRLWAFVAPGPWTTRMVDVHIWLGVIGAVVIGVCWVVMCS</sequence>
<evidence type="ECO:0000313" key="2">
    <source>
        <dbReference type="Proteomes" id="UP001055072"/>
    </source>
</evidence>